<reference evidence="1 2" key="1">
    <citation type="submission" date="2021-01" db="EMBL/GenBank/DDBJ databases">
        <title>Chromosome-level genome assembly of a human fungal pathogen reveals clustering of transcriptionally co-regulated genes.</title>
        <authorList>
            <person name="Voorhies M."/>
            <person name="Cohen S."/>
            <person name="Shea T.P."/>
            <person name="Petrus S."/>
            <person name="Munoz J.F."/>
            <person name="Poplawski S."/>
            <person name="Goldman W.E."/>
            <person name="Michael T."/>
            <person name="Cuomo C.A."/>
            <person name="Sil A."/>
            <person name="Beyhan S."/>
        </authorList>
    </citation>
    <scope>NUCLEOTIDE SEQUENCE [LARGE SCALE GENOMIC DNA]</scope>
    <source>
        <strain evidence="1 2">G184AR</strain>
    </source>
</reference>
<accession>A0A8H8D2L0</accession>
<dbReference type="VEuPathDB" id="FungiDB:I7I52_09561"/>
<evidence type="ECO:0000313" key="1">
    <source>
        <dbReference type="EMBL" id="KAG5299300.1"/>
    </source>
</evidence>
<dbReference type="AlphaFoldDB" id="A0A8H8D2L0"/>
<dbReference type="EMBL" id="JAEVHI010000002">
    <property type="protein sequence ID" value="KAG5299300.1"/>
    <property type="molecule type" value="Genomic_DNA"/>
</dbReference>
<protein>
    <submittedName>
        <fullName evidence="1">Uncharacterized protein</fullName>
    </submittedName>
</protein>
<sequence length="81" mass="8775">MWGCLDAWILGRDGRWEMGDSAHSLPEILLLLMMMVMLTRHVLLHCPVAASLSLAARARDTRPLGSGSLLSAVAGFSRSVV</sequence>
<gene>
    <name evidence="1" type="ORF">I7I52_09561</name>
</gene>
<proteinExistence type="predicted"/>
<name>A0A8H8D2L0_AJECA</name>
<evidence type="ECO:0000313" key="2">
    <source>
        <dbReference type="Proteomes" id="UP000670092"/>
    </source>
</evidence>
<dbReference type="Proteomes" id="UP000670092">
    <property type="component" value="Unassembled WGS sequence"/>
</dbReference>
<comment type="caution">
    <text evidence="1">The sequence shown here is derived from an EMBL/GenBank/DDBJ whole genome shotgun (WGS) entry which is preliminary data.</text>
</comment>
<organism evidence="1 2">
    <name type="scientific">Ajellomyces capsulatus</name>
    <name type="common">Darling's disease fungus</name>
    <name type="synonym">Histoplasma capsulatum</name>
    <dbReference type="NCBI Taxonomy" id="5037"/>
    <lineage>
        <taxon>Eukaryota</taxon>
        <taxon>Fungi</taxon>
        <taxon>Dikarya</taxon>
        <taxon>Ascomycota</taxon>
        <taxon>Pezizomycotina</taxon>
        <taxon>Eurotiomycetes</taxon>
        <taxon>Eurotiomycetidae</taxon>
        <taxon>Onygenales</taxon>
        <taxon>Ajellomycetaceae</taxon>
        <taxon>Histoplasma</taxon>
    </lineage>
</organism>